<reference evidence="2 3" key="1">
    <citation type="journal article" date="2017" name="Int. J. Syst. Evol. Microbiol.">
        <title>Ramlibacter alkalitolerans sp. nov., alkali-tolerant bacterium isolated from soil of ginseng.</title>
        <authorList>
            <person name="Lee D.H."/>
            <person name="Cha C.J."/>
        </authorList>
    </citation>
    <scope>NUCLEOTIDE SEQUENCE [LARGE SCALE GENOMIC DNA]</scope>
    <source>
        <strain evidence="2 3">KACC 19305</strain>
    </source>
</reference>
<evidence type="ECO:0000313" key="3">
    <source>
        <dbReference type="Proteomes" id="UP000622707"/>
    </source>
</evidence>
<accession>A0ABS1JV66</accession>
<protein>
    <submittedName>
        <fullName evidence="2">Uncharacterized protein</fullName>
    </submittedName>
</protein>
<gene>
    <name evidence="2" type="ORF">JI746_23785</name>
</gene>
<comment type="caution">
    <text evidence="2">The sequence shown here is derived from an EMBL/GenBank/DDBJ whole genome shotgun (WGS) entry which is preliminary data.</text>
</comment>
<dbReference type="RefSeq" id="WP_201692781.1">
    <property type="nucleotide sequence ID" value="NZ_JAEQND010000016.1"/>
</dbReference>
<dbReference type="Proteomes" id="UP000622707">
    <property type="component" value="Unassembled WGS sequence"/>
</dbReference>
<feature type="compositionally biased region" description="Basic and acidic residues" evidence="1">
    <location>
        <begin position="1"/>
        <end position="28"/>
    </location>
</feature>
<name>A0ABS1JV66_9BURK</name>
<feature type="compositionally biased region" description="Basic and acidic residues" evidence="1">
    <location>
        <begin position="96"/>
        <end position="107"/>
    </location>
</feature>
<dbReference type="EMBL" id="JAEQND010000016">
    <property type="protein sequence ID" value="MBL0428148.1"/>
    <property type="molecule type" value="Genomic_DNA"/>
</dbReference>
<sequence length="168" mass="17602">MPNQEQSRDGMPRKDQDRASPDTGRKLTDGQASARGTGDAPETGGRMDDRPRAGEEKGMPLTSESPSAQDYRGDGPGKVGVTSDRQPDLVAPSGVNERDTGAADDRASAGGTLDFDDGTDMVHPRGKVTGAGRTWDEKNPSDAGELGAPNAGLSDRNGPSDPDAKRRR</sequence>
<organism evidence="2 3">
    <name type="scientific">Ramlibacter alkalitolerans</name>
    <dbReference type="NCBI Taxonomy" id="2039631"/>
    <lineage>
        <taxon>Bacteria</taxon>
        <taxon>Pseudomonadati</taxon>
        <taxon>Pseudomonadota</taxon>
        <taxon>Betaproteobacteria</taxon>
        <taxon>Burkholderiales</taxon>
        <taxon>Comamonadaceae</taxon>
        <taxon>Ramlibacter</taxon>
    </lineage>
</organism>
<evidence type="ECO:0000313" key="2">
    <source>
        <dbReference type="EMBL" id="MBL0428148.1"/>
    </source>
</evidence>
<evidence type="ECO:0000256" key="1">
    <source>
        <dbReference type="SAM" id="MobiDB-lite"/>
    </source>
</evidence>
<keyword evidence="3" id="KW-1185">Reference proteome</keyword>
<feature type="compositionally biased region" description="Basic and acidic residues" evidence="1">
    <location>
        <begin position="45"/>
        <end position="58"/>
    </location>
</feature>
<proteinExistence type="predicted"/>
<feature type="region of interest" description="Disordered" evidence="1">
    <location>
        <begin position="1"/>
        <end position="168"/>
    </location>
</feature>